<keyword evidence="7 8" id="KW-0472">Membrane</keyword>
<evidence type="ECO:0000256" key="4">
    <source>
        <dbReference type="ARBA" id="ARBA00022475"/>
    </source>
</evidence>
<comment type="similarity">
    <text evidence="2 8">Belongs to the BioY family.</text>
</comment>
<dbReference type="eggNOG" id="COG1268">
    <property type="taxonomic scope" value="Bacteria"/>
</dbReference>
<dbReference type="Pfam" id="PF02632">
    <property type="entry name" value="BioY"/>
    <property type="match status" value="1"/>
</dbReference>
<dbReference type="AlphaFoldDB" id="A0A239SSX8"/>
<evidence type="ECO:0000256" key="9">
    <source>
        <dbReference type="SAM" id="Phobius"/>
    </source>
</evidence>
<keyword evidence="3 8" id="KW-0813">Transport</keyword>
<dbReference type="PIRSF" id="PIRSF016661">
    <property type="entry name" value="BioY"/>
    <property type="match status" value="1"/>
</dbReference>
<evidence type="ECO:0000313" key="10">
    <source>
        <dbReference type="EMBL" id="SNU88517.1"/>
    </source>
</evidence>
<organism evidence="10 11">
    <name type="scientific">Streptococcus merionis</name>
    <dbReference type="NCBI Taxonomy" id="400065"/>
    <lineage>
        <taxon>Bacteria</taxon>
        <taxon>Bacillati</taxon>
        <taxon>Bacillota</taxon>
        <taxon>Bacilli</taxon>
        <taxon>Lactobacillales</taxon>
        <taxon>Streptococcaceae</taxon>
        <taxon>Streptococcus</taxon>
    </lineage>
</organism>
<accession>A0A239SSX8</accession>
<dbReference type="InterPro" id="IPR003784">
    <property type="entry name" value="BioY"/>
</dbReference>
<evidence type="ECO:0000256" key="6">
    <source>
        <dbReference type="ARBA" id="ARBA00022989"/>
    </source>
</evidence>
<feature type="transmembrane region" description="Helical" evidence="9">
    <location>
        <begin position="145"/>
        <end position="167"/>
    </location>
</feature>
<dbReference type="EMBL" id="LT906439">
    <property type="protein sequence ID" value="SNU88517.1"/>
    <property type="molecule type" value="Genomic_DNA"/>
</dbReference>
<dbReference type="RefSeq" id="WP_018373435.1">
    <property type="nucleotide sequence ID" value="NZ_LT906439.1"/>
</dbReference>
<evidence type="ECO:0000313" key="11">
    <source>
        <dbReference type="Proteomes" id="UP000215185"/>
    </source>
</evidence>
<dbReference type="GO" id="GO:0015225">
    <property type="term" value="F:biotin transmembrane transporter activity"/>
    <property type="evidence" value="ECO:0007669"/>
    <property type="project" value="UniProtKB-UniRule"/>
</dbReference>
<dbReference type="PANTHER" id="PTHR34295:SF4">
    <property type="entry name" value="BIOTIN TRANSPORTER BIOY-RELATED"/>
    <property type="match status" value="1"/>
</dbReference>
<gene>
    <name evidence="10" type="primary">bioY</name>
    <name evidence="10" type="ORF">SAMEA4412692_01099</name>
</gene>
<feature type="transmembrane region" description="Helical" evidence="9">
    <location>
        <begin position="15"/>
        <end position="41"/>
    </location>
</feature>
<name>A0A239SSX8_9STRE</name>
<dbReference type="KEGG" id="smen:SAMEA4412692_1099"/>
<keyword evidence="11" id="KW-1185">Reference proteome</keyword>
<evidence type="ECO:0000256" key="5">
    <source>
        <dbReference type="ARBA" id="ARBA00022692"/>
    </source>
</evidence>
<comment type="subcellular location">
    <subcellularLocation>
        <location evidence="1 8">Cell membrane</location>
        <topology evidence="1 8">Multi-pass membrane protein</topology>
    </subcellularLocation>
</comment>
<sequence length="178" mass="18996">MKTKDLTQITMMTTLMIVLGFVPGIPLGFIPVPIILQNLAVMLAGALLGAKKGTISVILVLVLGVFIPVFSGKSTTIPVLMGPTAGYVLAWVFVPLLIGWGLSRVEKGNPTLTFLVIWLAGVLFIDSFGALWLALYTQAPIGTTLVSNLIFIPGDTIKALLATLIALRMQKMTGDLFL</sequence>
<keyword evidence="6 9" id="KW-1133">Transmembrane helix</keyword>
<dbReference type="Gene3D" id="1.10.1760.20">
    <property type="match status" value="1"/>
</dbReference>
<keyword evidence="5 9" id="KW-0812">Transmembrane</keyword>
<proteinExistence type="inferred from homology"/>
<dbReference type="STRING" id="1123308.GCA_000380085_00863"/>
<feature type="transmembrane region" description="Helical" evidence="9">
    <location>
        <begin position="77"/>
        <end position="100"/>
    </location>
</feature>
<dbReference type="GO" id="GO:0005886">
    <property type="term" value="C:plasma membrane"/>
    <property type="evidence" value="ECO:0007669"/>
    <property type="project" value="UniProtKB-SubCell"/>
</dbReference>
<evidence type="ECO:0000256" key="3">
    <source>
        <dbReference type="ARBA" id="ARBA00022448"/>
    </source>
</evidence>
<evidence type="ECO:0000256" key="2">
    <source>
        <dbReference type="ARBA" id="ARBA00010692"/>
    </source>
</evidence>
<evidence type="ECO:0000256" key="7">
    <source>
        <dbReference type="ARBA" id="ARBA00023136"/>
    </source>
</evidence>
<dbReference type="Proteomes" id="UP000215185">
    <property type="component" value="Chromosome 1"/>
</dbReference>
<evidence type="ECO:0000256" key="1">
    <source>
        <dbReference type="ARBA" id="ARBA00004651"/>
    </source>
</evidence>
<evidence type="ECO:0000256" key="8">
    <source>
        <dbReference type="PIRNR" id="PIRNR016661"/>
    </source>
</evidence>
<keyword evidence="4 8" id="KW-1003">Cell membrane</keyword>
<feature type="transmembrane region" description="Helical" evidence="9">
    <location>
        <begin position="112"/>
        <end position="133"/>
    </location>
</feature>
<protein>
    <recommendedName>
        <fullName evidence="8">Biotin transporter</fullName>
    </recommendedName>
</protein>
<feature type="transmembrane region" description="Helical" evidence="9">
    <location>
        <begin position="53"/>
        <end position="71"/>
    </location>
</feature>
<dbReference type="PANTHER" id="PTHR34295">
    <property type="entry name" value="BIOTIN TRANSPORTER BIOY"/>
    <property type="match status" value="1"/>
</dbReference>
<reference evidence="10 11" key="1">
    <citation type="submission" date="2017-06" db="EMBL/GenBank/DDBJ databases">
        <authorList>
            <consortium name="Pathogen Informatics"/>
        </authorList>
    </citation>
    <scope>NUCLEOTIDE SEQUENCE [LARGE SCALE GENOMIC DNA]</scope>
    <source>
        <strain evidence="10 11">NCTC13788</strain>
    </source>
</reference>